<dbReference type="PANTHER" id="PTHR35185">
    <property type="entry name" value="SERINE/THREONINE-RICH PROTEIN ADG2-RELATED"/>
    <property type="match status" value="1"/>
</dbReference>
<evidence type="ECO:0000256" key="2">
    <source>
        <dbReference type="SAM" id="SignalP"/>
    </source>
</evidence>
<evidence type="ECO:0000313" key="5">
    <source>
        <dbReference type="Proteomes" id="UP001194468"/>
    </source>
</evidence>
<protein>
    <recommendedName>
        <fullName evidence="3">Yeast cell wall synthesis Kre9/Knh1-like N-terminal domain-containing protein</fullName>
    </recommendedName>
</protein>
<reference evidence="4" key="1">
    <citation type="submission" date="2019-10" db="EMBL/GenBank/DDBJ databases">
        <authorList>
            <consortium name="DOE Joint Genome Institute"/>
            <person name="Kuo A."/>
            <person name="Miyauchi S."/>
            <person name="Kiss E."/>
            <person name="Drula E."/>
            <person name="Kohler A."/>
            <person name="Sanchez-Garcia M."/>
            <person name="Andreopoulos B."/>
            <person name="Barry K.W."/>
            <person name="Bonito G."/>
            <person name="Buee M."/>
            <person name="Carver A."/>
            <person name="Chen C."/>
            <person name="Cichocki N."/>
            <person name="Clum A."/>
            <person name="Culley D."/>
            <person name="Crous P.W."/>
            <person name="Fauchery L."/>
            <person name="Girlanda M."/>
            <person name="Hayes R."/>
            <person name="Keri Z."/>
            <person name="LaButti K."/>
            <person name="Lipzen A."/>
            <person name="Lombard V."/>
            <person name="Magnuson J."/>
            <person name="Maillard F."/>
            <person name="Morin E."/>
            <person name="Murat C."/>
            <person name="Nolan M."/>
            <person name="Ohm R."/>
            <person name="Pangilinan J."/>
            <person name="Pereira M."/>
            <person name="Perotto S."/>
            <person name="Peter M."/>
            <person name="Riley R."/>
            <person name="Sitrit Y."/>
            <person name="Stielow B."/>
            <person name="Szollosi G."/>
            <person name="Zifcakova L."/>
            <person name="Stursova M."/>
            <person name="Spatafora J.W."/>
            <person name="Tedersoo L."/>
            <person name="Vaario L.-M."/>
            <person name="Yamada A."/>
            <person name="Yan M."/>
            <person name="Wang P."/>
            <person name="Xu J."/>
            <person name="Bruns T."/>
            <person name="Baldrian P."/>
            <person name="Vilgalys R."/>
            <person name="Henrissat B."/>
            <person name="Grigoriev I.V."/>
            <person name="Hibbett D."/>
            <person name="Nagy L.G."/>
            <person name="Martin F.M."/>
        </authorList>
    </citation>
    <scope>NUCLEOTIDE SEQUENCE</scope>
    <source>
        <strain evidence="4">BED1</strain>
    </source>
</reference>
<evidence type="ECO:0000259" key="3">
    <source>
        <dbReference type="Pfam" id="PF10342"/>
    </source>
</evidence>
<dbReference type="InterPro" id="IPR018466">
    <property type="entry name" value="Kre9/Knh1-like_N"/>
</dbReference>
<proteinExistence type="predicted"/>
<feature type="chain" id="PRO_5042261593" description="Yeast cell wall synthesis Kre9/Knh1-like N-terminal domain-containing protein" evidence="2">
    <location>
        <begin position="18"/>
        <end position="128"/>
    </location>
</feature>
<dbReference type="EMBL" id="WHUW01000024">
    <property type="protein sequence ID" value="KAF8435830.1"/>
    <property type="molecule type" value="Genomic_DNA"/>
</dbReference>
<sequence>MFAKLSALLLALPFVAATFTVSTPDGWTTGGTVTLMWTAATTDPSTFSIELVNTAFHDTFAIANNVPTVNGQITVELPQVPVLAGYTLSLFATTNVNDVYAQSGSFAIGGATTSSATRLDPTCRLPLH</sequence>
<reference evidence="4" key="2">
    <citation type="journal article" date="2020" name="Nat. Commun.">
        <title>Large-scale genome sequencing of mycorrhizal fungi provides insights into the early evolution of symbiotic traits.</title>
        <authorList>
            <person name="Miyauchi S."/>
            <person name="Kiss E."/>
            <person name="Kuo A."/>
            <person name="Drula E."/>
            <person name="Kohler A."/>
            <person name="Sanchez-Garcia M."/>
            <person name="Morin E."/>
            <person name="Andreopoulos B."/>
            <person name="Barry K.W."/>
            <person name="Bonito G."/>
            <person name="Buee M."/>
            <person name="Carver A."/>
            <person name="Chen C."/>
            <person name="Cichocki N."/>
            <person name="Clum A."/>
            <person name="Culley D."/>
            <person name="Crous P.W."/>
            <person name="Fauchery L."/>
            <person name="Girlanda M."/>
            <person name="Hayes R.D."/>
            <person name="Keri Z."/>
            <person name="LaButti K."/>
            <person name="Lipzen A."/>
            <person name="Lombard V."/>
            <person name="Magnuson J."/>
            <person name="Maillard F."/>
            <person name="Murat C."/>
            <person name="Nolan M."/>
            <person name="Ohm R.A."/>
            <person name="Pangilinan J."/>
            <person name="Pereira M.F."/>
            <person name="Perotto S."/>
            <person name="Peter M."/>
            <person name="Pfister S."/>
            <person name="Riley R."/>
            <person name="Sitrit Y."/>
            <person name="Stielow J.B."/>
            <person name="Szollosi G."/>
            <person name="Zifcakova L."/>
            <person name="Stursova M."/>
            <person name="Spatafora J.W."/>
            <person name="Tedersoo L."/>
            <person name="Vaario L.M."/>
            <person name="Yamada A."/>
            <person name="Yan M."/>
            <person name="Wang P."/>
            <person name="Xu J."/>
            <person name="Bruns T."/>
            <person name="Baldrian P."/>
            <person name="Vilgalys R."/>
            <person name="Dunand C."/>
            <person name="Henrissat B."/>
            <person name="Grigoriev I.V."/>
            <person name="Hibbett D."/>
            <person name="Nagy L.G."/>
            <person name="Martin F.M."/>
        </authorList>
    </citation>
    <scope>NUCLEOTIDE SEQUENCE</scope>
    <source>
        <strain evidence="4">BED1</strain>
    </source>
</reference>
<dbReference type="AlphaFoldDB" id="A0AAD4BP84"/>
<evidence type="ECO:0000256" key="1">
    <source>
        <dbReference type="ARBA" id="ARBA00022729"/>
    </source>
</evidence>
<accession>A0AAD4BP84</accession>
<name>A0AAD4BP84_BOLED</name>
<dbReference type="Proteomes" id="UP001194468">
    <property type="component" value="Unassembled WGS sequence"/>
</dbReference>
<dbReference type="PANTHER" id="PTHR35185:SF1">
    <property type="entry name" value="UPF0619 GPI-ANCHORED MEMBRANE PROTEIN C1322.10"/>
    <property type="match status" value="1"/>
</dbReference>
<feature type="signal peptide" evidence="2">
    <location>
        <begin position="1"/>
        <end position="17"/>
    </location>
</feature>
<gene>
    <name evidence="4" type="ORF">L210DRAFT_2511746</name>
</gene>
<comment type="caution">
    <text evidence="4">The sequence shown here is derived from an EMBL/GenBank/DDBJ whole genome shotgun (WGS) entry which is preliminary data.</text>
</comment>
<evidence type="ECO:0000313" key="4">
    <source>
        <dbReference type="EMBL" id="KAF8435830.1"/>
    </source>
</evidence>
<keyword evidence="5" id="KW-1185">Reference proteome</keyword>
<dbReference type="InterPro" id="IPR052479">
    <property type="entry name" value="GPI-anchor_Adhesion_Reg"/>
</dbReference>
<keyword evidence="1 2" id="KW-0732">Signal</keyword>
<organism evidence="4 5">
    <name type="scientific">Boletus edulis BED1</name>
    <dbReference type="NCBI Taxonomy" id="1328754"/>
    <lineage>
        <taxon>Eukaryota</taxon>
        <taxon>Fungi</taxon>
        <taxon>Dikarya</taxon>
        <taxon>Basidiomycota</taxon>
        <taxon>Agaricomycotina</taxon>
        <taxon>Agaricomycetes</taxon>
        <taxon>Agaricomycetidae</taxon>
        <taxon>Boletales</taxon>
        <taxon>Boletineae</taxon>
        <taxon>Boletaceae</taxon>
        <taxon>Boletoideae</taxon>
        <taxon>Boletus</taxon>
    </lineage>
</organism>
<dbReference type="Pfam" id="PF10342">
    <property type="entry name" value="Kre9_KNH"/>
    <property type="match status" value="1"/>
</dbReference>
<feature type="domain" description="Yeast cell wall synthesis Kre9/Knh1-like N-terminal" evidence="3">
    <location>
        <begin position="25"/>
        <end position="108"/>
    </location>
</feature>